<dbReference type="InterPro" id="IPR025979">
    <property type="entry name" value="ChrR-like_cupin_dom"/>
</dbReference>
<dbReference type="OrthoDB" id="9970537at2759"/>
<gene>
    <name evidence="3" type="ORF">B0A52_02965</name>
</gene>
<evidence type="ECO:0000313" key="3">
    <source>
        <dbReference type="EMBL" id="RVX73323.1"/>
    </source>
</evidence>
<feature type="region of interest" description="Disordered" evidence="1">
    <location>
        <begin position="1"/>
        <end position="28"/>
    </location>
</feature>
<dbReference type="AlphaFoldDB" id="A0A438NCC8"/>
<dbReference type="InterPro" id="IPR011051">
    <property type="entry name" value="RmlC_Cupin_sf"/>
</dbReference>
<evidence type="ECO:0000313" key="4">
    <source>
        <dbReference type="Proteomes" id="UP000288859"/>
    </source>
</evidence>
<accession>A0A438NCC8</accession>
<evidence type="ECO:0000256" key="1">
    <source>
        <dbReference type="SAM" id="MobiDB-lite"/>
    </source>
</evidence>
<dbReference type="Pfam" id="PF12973">
    <property type="entry name" value="Cupin_7"/>
    <property type="match status" value="1"/>
</dbReference>
<sequence length="126" mass="13677">MAATQKEFSDSPARPPIGTSPSSRTASPWYSVGPGIWELLLNGDASSHKKSVLQWYEPNSLSANDQIITHTYIEEVILVEGGLEDLTLGMAWSSGAYAYRNPGMKHGPYKASKQGCLMFVRTSSPA</sequence>
<proteinExistence type="predicted"/>
<dbReference type="VEuPathDB" id="FungiDB:PV10_02684"/>
<protein>
    <recommendedName>
        <fullName evidence="2">ChrR-like cupin domain-containing protein</fullName>
    </recommendedName>
</protein>
<feature type="compositionally biased region" description="Polar residues" evidence="1">
    <location>
        <begin position="19"/>
        <end position="28"/>
    </location>
</feature>
<feature type="domain" description="ChrR-like cupin" evidence="2">
    <location>
        <begin position="26"/>
        <end position="122"/>
    </location>
</feature>
<dbReference type="Gene3D" id="2.60.120.10">
    <property type="entry name" value="Jelly Rolls"/>
    <property type="match status" value="1"/>
</dbReference>
<dbReference type="SUPFAM" id="SSF51182">
    <property type="entry name" value="RmlC-like cupins"/>
    <property type="match status" value="1"/>
</dbReference>
<dbReference type="Proteomes" id="UP000288859">
    <property type="component" value="Unassembled WGS sequence"/>
</dbReference>
<evidence type="ECO:0000259" key="2">
    <source>
        <dbReference type="Pfam" id="PF12973"/>
    </source>
</evidence>
<dbReference type="EMBL" id="NAJM01000008">
    <property type="protein sequence ID" value="RVX73323.1"/>
    <property type="molecule type" value="Genomic_DNA"/>
</dbReference>
<reference evidence="3 4" key="1">
    <citation type="submission" date="2017-03" db="EMBL/GenBank/DDBJ databases">
        <title>Genomes of endolithic fungi from Antarctica.</title>
        <authorList>
            <person name="Coleine C."/>
            <person name="Masonjones S."/>
            <person name="Stajich J.E."/>
        </authorList>
    </citation>
    <scope>NUCLEOTIDE SEQUENCE [LARGE SCALE GENOMIC DNA]</scope>
    <source>
        <strain evidence="3 4">CCFEE 6314</strain>
    </source>
</reference>
<dbReference type="InterPro" id="IPR014710">
    <property type="entry name" value="RmlC-like_jellyroll"/>
</dbReference>
<name>A0A438NCC8_EXOME</name>
<organism evidence="3 4">
    <name type="scientific">Exophiala mesophila</name>
    <name type="common">Black yeast-like fungus</name>
    <dbReference type="NCBI Taxonomy" id="212818"/>
    <lineage>
        <taxon>Eukaryota</taxon>
        <taxon>Fungi</taxon>
        <taxon>Dikarya</taxon>
        <taxon>Ascomycota</taxon>
        <taxon>Pezizomycotina</taxon>
        <taxon>Eurotiomycetes</taxon>
        <taxon>Chaetothyriomycetidae</taxon>
        <taxon>Chaetothyriales</taxon>
        <taxon>Herpotrichiellaceae</taxon>
        <taxon>Exophiala</taxon>
    </lineage>
</organism>
<comment type="caution">
    <text evidence="3">The sequence shown here is derived from an EMBL/GenBank/DDBJ whole genome shotgun (WGS) entry which is preliminary data.</text>
</comment>